<gene>
    <name evidence="2" type="ORF">SE17_27085</name>
</gene>
<evidence type="ECO:0000256" key="1">
    <source>
        <dbReference type="SAM" id="Phobius"/>
    </source>
</evidence>
<evidence type="ECO:0000313" key="3">
    <source>
        <dbReference type="Proteomes" id="UP000050509"/>
    </source>
</evidence>
<sequence length="116" mass="12791">MTHDLLLPPFLALLLCCFLGYPLARLALPAELRAERWLLVPLLGLALLLNVCAALTTTTALRPLQIALGMAALALPLNLWLLFRGKNRIEGRIAIRPDYRACNLQTFKLATCEPAT</sequence>
<organism evidence="2 3">
    <name type="scientific">Kouleothrix aurantiaca</name>
    <dbReference type="NCBI Taxonomy" id="186479"/>
    <lineage>
        <taxon>Bacteria</taxon>
        <taxon>Bacillati</taxon>
        <taxon>Chloroflexota</taxon>
        <taxon>Chloroflexia</taxon>
        <taxon>Chloroflexales</taxon>
        <taxon>Roseiflexineae</taxon>
        <taxon>Roseiflexaceae</taxon>
        <taxon>Kouleothrix</taxon>
    </lineage>
</organism>
<protein>
    <submittedName>
        <fullName evidence="2">Uncharacterized protein</fullName>
    </submittedName>
</protein>
<accession>A0A0P9CWF8</accession>
<evidence type="ECO:0000313" key="2">
    <source>
        <dbReference type="EMBL" id="KPV50415.1"/>
    </source>
</evidence>
<feature type="transmembrane region" description="Helical" evidence="1">
    <location>
        <begin position="6"/>
        <end position="24"/>
    </location>
</feature>
<feature type="transmembrane region" description="Helical" evidence="1">
    <location>
        <begin position="36"/>
        <end position="58"/>
    </location>
</feature>
<reference evidence="2 3" key="1">
    <citation type="submission" date="2015-09" db="EMBL/GenBank/DDBJ databases">
        <title>Draft genome sequence of Kouleothrix aurantiaca JCM 19913.</title>
        <authorList>
            <person name="Hemp J."/>
        </authorList>
    </citation>
    <scope>NUCLEOTIDE SEQUENCE [LARGE SCALE GENOMIC DNA]</scope>
    <source>
        <strain evidence="2 3">COM-B</strain>
    </source>
</reference>
<dbReference type="Proteomes" id="UP000050509">
    <property type="component" value="Unassembled WGS sequence"/>
</dbReference>
<feature type="transmembrane region" description="Helical" evidence="1">
    <location>
        <begin position="64"/>
        <end position="83"/>
    </location>
</feature>
<keyword evidence="1" id="KW-1133">Transmembrane helix</keyword>
<keyword evidence="1" id="KW-0812">Transmembrane</keyword>
<dbReference type="AlphaFoldDB" id="A0A0P9CWF8"/>
<keyword evidence="1" id="KW-0472">Membrane</keyword>
<name>A0A0P9CWF8_9CHLR</name>
<comment type="caution">
    <text evidence="2">The sequence shown here is derived from an EMBL/GenBank/DDBJ whole genome shotgun (WGS) entry which is preliminary data.</text>
</comment>
<dbReference type="EMBL" id="LJCR01001407">
    <property type="protein sequence ID" value="KPV50415.1"/>
    <property type="molecule type" value="Genomic_DNA"/>
</dbReference>
<proteinExistence type="predicted"/>
<keyword evidence="3" id="KW-1185">Reference proteome</keyword>